<keyword evidence="6" id="KW-0520">NAD</keyword>
<dbReference type="GO" id="GO:0016614">
    <property type="term" value="F:oxidoreductase activity, acting on CH-OH group of donors"/>
    <property type="evidence" value="ECO:0007669"/>
    <property type="project" value="InterPro"/>
</dbReference>
<dbReference type="GO" id="GO:0005829">
    <property type="term" value="C:cytosol"/>
    <property type="evidence" value="ECO:0007669"/>
    <property type="project" value="TreeGrafter"/>
</dbReference>
<keyword evidence="5" id="KW-0560">Oxidoreductase</keyword>
<evidence type="ECO:0000256" key="2">
    <source>
        <dbReference type="ARBA" id="ARBA00022516"/>
    </source>
</evidence>
<gene>
    <name evidence="10" type="ORF">UU67_C0063G0004</name>
</gene>
<evidence type="ECO:0000256" key="5">
    <source>
        <dbReference type="ARBA" id="ARBA00023002"/>
    </source>
</evidence>
<evidence type="ECO:0000256" key="6">
    <source>
        <dbReference type="ARBA" id="ARBA00023027"/>
    </source>
</evidence>
<comment type="caution">
    <text evidence="10">The sequence shown here is derived from an EMBL/GenBank/DDBJ whole genome shotgun (WGS) entry which is preliminary data.</text>
</comment>
<evidence type="ECO:0000256" key="1">
    <source>
        <dbReference type="ARBA" id="ARBA00022490"/>
    </source>
</evidence>
<keyword evidence="8" id="KW-0594">Phospholipid biosynthesis</keyword>
<evidence type="ECO:0000256" key="8">
    <source>
        <dbReference type="ARBA" id="ARBA00023209"/>
    </source>
</evidence>
<dbReference type="SUPFAM" id="SSF56796">
    <property type="entry name" value="Dehydroquinate synthase-like"/>
    <property type="match status" value="1"/>
</dbReference>
<keyword evidence="1" id="KW-0963">Cytoplasm</keyword>
<evidence type="ECO:0000256" key="9">
    <source>
        <dbReference type="ARBA" id="ARBA00023264"/>
    </source>
</evidence>
<keyword evidence="7" id="KW-0443">Lipid metabolism</keyword>
<dbReference type="InterPro" id="IPR032837">
    <property type="entry name" value="G1PDH"/>
</dbReference>
<evidence type="ECO:0000256" key="3">
    <source>
        <dbReference type="ARBA" id="ARBA00022723"/>
    </source>
</evidence>
<sequence>MHIPEILREDVRQFLQTHHFDLYIGNPFSAAFFPSGSDPLIVTRANYSDLPKFKGSMKNSGASILAFGAGSVFDPAKYIASVTNSHLTIIPSALSVNSFTTHRGSFFDGHSKKSINTITPNVIVLDFDLLKGAGILNTLGIVELASTATAQVDWSLAAEEGLEREDVHIRERSNVLIEKTIDLLKNCDTISERLEELFEGLFESGLLTQAYGSGRPVSGSEHTISSYIENQIECAHGAGLYIGILIAVALQKLRGKETREVKLVANYLWKNNLIREHIKKQFDKKVIEHILSIVRPQEGKYTIIDDCHPEVFRLTAQKVCDKLFE</sequence>
<dbReference type="PANTHER" id="PTHR43616:SF5">
    <property type="entry name" value="GLYCEROL DEHYDROGENASE 1"/>
    <property type="match status" value="1"/>
</dbReference>
<keyword evidence="9" id="KW-1208">Phospholipid metabolism</keyword>
<evidence type="ECO:0000313" key="10">
    <source>
        <dbReference type="EMBL" id="KKS11803.1"/>
    </source>
</evidence>
<dbReference type="PANTHER" id="PTHR43616">
    <property type="entry name" value="GLYCEROL DEHYDROGENASE"/>
    <property type="match status" value="1"/>
</dbReference>
<dbReference type="Gene3D" id="1.20.1090.10">
    <property type="entry name" value="Dehydroquinate synthase-like - alpha domain"/>
    <property type="match status" value="1"/>
</dbReference>
<dbReference type="InterPro" id="IPR016205">
    <property type="entry name" value="Glycerol_DH"/>
</dbReference>
<reference evidence="10 11" key="1">
    <citation type="journal article" date="2015" name="Nature">
        <title>rRNA introns, odd ribosomes, and small enigmatic genomes across a large radiation of phyla.</title>
        <authorList>
            <person name="Brown C.T."/>
            <person name="Hug L.A."/>
            <person name="Thomas B.C."/>
            <person name="Sharon I."/>
            <person name="Castelle C.J."/>
            <person name="Singh A."/>
            <person name="Wilkins M.J."/>
            <person name="Williams K.H."/>
            <person name="Banfield J.F."/>
        </authorList>
    </citation>
    <scope>NUCLEOTIDE SEQUENCE [LARGE SCALE GENOMIC DNA]</scope>
</reference>
<dbReference type="GO" id="GO:0046872">
    <property type="term" value="F:metal ion binding"/>
    <property type="evidence" value="ECO:0007669"/>
    <property type="project" value="UniProtKB-KW"/>
</dbReference>
<protein>
    <submittedName>
        <fullName evidence="10">3-dehydroquinate synthase</fullName>
    </submittedName>
</protein>
<evidence type="ECO:0000256" key="4">
    <source>
        <dbReference type="ARBA" id="ARBA00022857"/>
    </source>
</evidence>
<evidence type="ECO:0000313" key="11">
    <source>
        <dbReference type="Proteomes" id="UP000034753"/>
    </source>
</evidence>
<dbReference type="GO" id="GO:0008654">
    <property type="term" value="P:phospholipid biosynthetic process"/>
    <property type="evidence" value="ECO:0007669"/>
    <property type="project" value="UniProtKB-KW"/>
</dbReference>
<name>A0A0G0ZFL4_9BACT</name>
<proteinExistence type="predicted"/>
<dbReference type="EMBL" id="LCBN01000063">
    <property type="protein sequence ID" value="KKS11803.1"/>
    <property type="molecule type" value="Genomic_DNA"/>
</dbReference>
<accession>A0A0G0ZFL4</accession>
<dbReference type="Proteomes" id="UP000034753">
    <property type="component" value="Unassembled WGS sequence"/>
</dbReference>
<dbReference type="AlphaFoldDB" id="A0A0G0ZFL4"/>
<keyword evidence="4" id="KW-0521">NADP</keyword>
<keyword evidence="3" id="KW-0479">Metal-binding</keyword>
<dbReference type="Gene3D" id="3.40.50.1970">
    <property type="match status" value="1"/>
</dbReference>
<organism evidence="10 11">
    <name type="scientific">Candidatus Daviesbacteria bacterium GW2011_GWB1_41_5</name>
    <dbReference type="NCBI Taxonomy" id="1618429"/>
    <lineage>
        <taxon>Bacteria</taxon>
        <taxon>Candidatus Daviesiibacteriota</taxon>
    </lineage>
</organism>
<evidence type="ECO:0000256" key="7">
    <source>
        <dbReference type="ARBA" id="ARBA00023098"/>
    </source>
</evidence>
<keyword evidence="2" id="KW-0444">Lipid biosynthesis</keyword>
<dbReference type="Pfam" id="PF13685">
    <property type="entry name" value="Fe-ADH_2"/>
    <property type="match status" value="1"/>
</dbReference>